<name>A0A2S7WGX8_9FLAO</name>
<comment type="caution">
    <text evidence="1">The sequence shown here is derived from an EMBL/GenBank/DDBJ whole genome shotgun (WGS) entry which is preliminary data.</text>
</comment>
<dbReference type="InterPro" id="IPR036691">
    <property type="entry name" value="Endo/exonu/phosph_ase_sf"/>
</dbReference>
<dbReference type="EMBL" id="MSCM01000002">
    <property type="protein sequence ID" value="PQJ76512.1"/>
    <property type="molecule type" value="Genomic_DNA"/>
</dbReference>
<keyword evidence="2" id="KW-1185">Reference proteome</keyword>
<gene>
    <name evidence="1" type="ORF">BTO16_11445</name>
</gene>
<evidence type="ECO:0000313" key="1">
    <source>
        <dbReference type="EMBL" id="PQJ76512.1"/>
    </source>
</evidence>
<dbReference type="Proteomes" id="UP000239068">
    <property type="component" value="Unassembled WGS sequence"/>
</dbReference>
<protein>
    <recommendedName>
        <fullName evidence="3">Endonuclease/exonuclease/phosphatase domain-containing protein</fullName>
    </recommendedName>
</protein>
<sequence length="289" mass="33173">MPAFPKPKFVFNFDLDEELKHLNKHKTKRKIPAKSEHELLIASWNIANLGAQNRWNEHYTLLAMVIEWFDIIAIQEVNNKLEGIRLLEAALPSHYSVIFSDKGGNNERSAFIYDSRKVKLAEMVGEVGIPPNEQRFIKIKGITQKFTGFDRNPYLCSFQWNNQILVLIMVHSFSGSTNRASIERRALEAYAIGRYADLRNKSKHSFSKNIIALGDFNIPKIEKGDLVYAALIKRGLILPEHSAKVYSNISDDKMFDQIAFLPSIKSKIQSQGVFDFDNAIFPELWQKEL</sequence>
<proteinExistence type="predicted"/>
<dbReference type="PANTHER" id="PTHR11371:SF31">
    <property type="entry name" value="EXTRACELLULAR NUCLEASE"/>
    <property type="match status" value="1"/>
</dbReference>
<evidence type="ECO:0008006" key="3">
    <source>
        <dbReference type="Google" id="ProtNLM"/>
    </source>
</evidence>
<accession>A0A2S7WGX8</accession>
<reference evidence="1 2" key="1">
    <citation type="submission" date="2016-12" db="EMBL/GenBank/DDBJ databases">
        <title>Trade-off between light-utilization and light-protection in marine flavobacteria.</title>
        <authorList>
            <person name="Kumagai Y."/>
            <person name="Yoshizawa S."/>
            <person name="Kogure K."/>
            <person name="Iwasaki W."/>
        </authorList>
    </citation>
    <scope>NUCLEOTIDE SEQUENCE [LARGE SCALE GENOMIC DNA]</scope>
    <source>
        <strain evidence="1 2">ATCC 43844</strain>
    </source>
</reference>
<dbReference type="Gene3D" id="3.60.10.10">
    <property type="entry name" value="Endonuclease/exonuclease/phosphatase"/>
    <property type="match status" value="1"/>
</dbReference>
<evidence type="ECO:0000313" key="2">
    <source>
        <dbReference type="Proteomes" id="UP000239068"/>
    </source>
</evidence>
<dbReference type="CDD" id="cd10283">
    <property type="entry name" value="MnuA_DNase1-like"/>
    <property type="match status" value="1"/>
</dbReference>
<dbReference type="PANTHER" id="PTHR11371">
    <property type="entry name" value="DEOXYRIBONUCLEASE"/>
    <property type="match status" value="1"/>
</dbReference>
<dbReference type="SUPFAM" id="SSF56219">
    <property type="entry name" value="DNase I-like"/>
    <property type="match status" value="1"/>
</dbReference>
<organism evidence="1 2">
    <name type="scientific">Polaribacter glomeratus</name>
    <dbReference type="NCBI Taxonomy" id="102"/>
    <lineage>
        <taxon>Bacteria</taxon>
        <taxon>Pseudomonadati</taxon>
        <taxon>Bacteroidota</taxon>
        <taxon>Flavobacteriia</taxon>
        <taxon>Flavobacteriales</taxon>
        <taxon>Flavobacteriaceae</taxon>
    </lineage>
</organism>
<dbReference type="OrthoDB" id="5500612at2"/>
<dbReference type="AlphaFoldDB" id="A0A2S7WGX8"/>
<dbReference type="RefSeq" id="WP_105021822.1">
    <property type="nucleotide sequence ID" value="NZ_MSCM01000002.1"/>
</dbReference>